<dbReference type="InterPro" id="IPR036322">
    <property type="entry name" value="WD40_repeat_dom_sf"/>
</dbReference>
<evidence type="ECO:0000313" key="5">
    <source>
        <dbReference type="Proteomes" id="UP001176961"/>
    </source>
</evidence>
<comment type="pathway">
    <text evidence="3">Protein modification.</text>
</comment>
<dbReference type="Proteomes" id="UP001176961">
    <property type="component" value="Unassembled WGS sequence"/>
</dbReference>
<keyword evidence="5" id="KW-1185">Reference proteome</keyword>
<organism evidence="4 5">
    <name type="scientific">Cylicocyclus nassatus</name>
    <name type="common">Nematode worm</name>
    <dbReference type="NCBI Taxonomy" id="53992"/>
    <lineage>
        <taxon>Eukaryota</taxon>
        <taxon>Metazoa</taxon>
        <taxon>Ecdysozoa</taxon>
        <taxon>Nematoda</taxon>
        <taxon>Chromadorea</taxon>
        <taxon>Rhabditida</taxon>
        <taxon>Rhabditina</taxon>
        <taxon>Rhabditomorpha</taxon>
        <taxon>Strongyloidea</taxon>
        <taxon>Strongylidae</taxon>
        <taxon>Cylicocyclus</taxon>
    </lineage>
</organism>
<evidence type="ECO:0000256" key="3">
    <source>
        <dbReference type="ARBA" id="ARBA00043952"/>
    </source>
</evidence>
<dbReference type="PANTHER" id="PTHR46042:SF1">
    <property type="entry name" value="DIPHTHINE METHYLTRANSFERASE"/>
    <property type="match status" value="1"/>
</dbReference>
<keyword evidence="1" id="KW-0853">WD repeat</keyword>
<accession>A0AA36M5A6</accession>
<dbReference type="SUPFAM" id="SSF50978">
    <property type="entry name" value="WD40 repeat-like"/>
    <property type="match status" value="1"/>
</dbReference>
<evidence type="ECO:0000256" key="2">
    <source>
        <dbReference type="ARBA" id="ARBA00022737"/>
    </source>
</evidence>
<dbReference type="GO" id="GO:0005737">
    <property type="term" value="C:cytoplasm"/>
    <property type="evidence" value="ECO:0007669"/>
    <property type="project" value="TreeGrafter"/>
</dbReference>
<dbReference type="PANTHER" id="PTHR46042">
    <property type="entry name" value="DIPHTHINE METHYLTRANSFERASE"/>
    <property type="match status" value="1"/>
</dbReference>
<evidence type="ECO:0000256" key="1">
    <source>
        <dbReference type="ARBA" id="ARBA00022574"/>
    </source>
</evidence>
<keyword evidence="2" id="KW-0677">Repeat</keyword>
<protein>
    <submittedName>
        <fullName evidence="4">Uncharacterized protein</fullName>
    </submittedName>
</protein>
<dbReference type="AlphaFoldDB" id="A0AA36M5A6"/>
<dbReference type="GO" id="GO:0061685">
    <property type="term" value="F:diphthine methylesterase activity"/>
    <property type="evidence" value="ECO:0007669"/>
    <property type="project" value="TreeGrafter"/>
</dbReference>
<evidence type="ECO:0000313" key="4">
    <source>
        <dbReference type="EMBL" id="CAJ0599509.1"/>
    </source>
</evidence>
<gene>
    <name evidence="4" type="ORF">CYNAS_LOCUS11492</name>
</gene>
<dbReference type="GO" id="GO:0017183">
    <property type="term" value="P:protein histidyl modification to diphthamide"/>
    <property type="evidence" value="ECO:0007669"/>
    <property type="project" value="TreeGrafter"/>
</dbReference>
<dbReference type="EMBL" id="CATQJL010000223">
    <property type="protein sequence ID" value="CAJ0599509.1"/>
    <property type="molecule type" value="Genomic_DNA"/>
</dbReference>
<dbReference type="InterPro" id="IPR052415">
    <property type="entry name" value="Diphthine_MTase"/>
</dbReference>
<sequence length="77" mass="8719">MSGGSGVPLSDRLNTILTGSYDQHIHLFDLRKTKEPLRIEETAGGVWYIEDVQTHENRHVAACMYGGWAILDEKYNI</sequence>
<name>A0AA36M5A6_CYLNA</name>
<comment type="caution">
    <text evidence="4">The sequence shown here is derived from an EMBL/GenBank/DDBJ whole genome shotgun (WGS) entry which is preliminary data.</text>
</comment>
<proteinExistence type="predicted"/>
<reference evidence="4" key="1">
    <citation type="submission" date="2023-07" db="EMBL/GenBank/DDBJ databases">
        <authorList>
            <consortium name="CYATHOMIX"/>
        </authorList>
    </citation>
    <scope>NUCLEOTIDE SEQUENCE</scope>
    <source>
        <strain evidence="4">N/A</strain>
    </source>
</reference>